<dbReference type="Pfam" id="PF04977">
    <property type="entry name" value="DivIC"/>
    <property type="match status" value="1"/>
</dbReference>
<dbReference type="EMBL" id="BJYS01000001">
    <property type="protein sequence ID" value="GEO02409.1"/>
    <property type="molecule type" value="Genomic_DNA"/>
</dbReference>
<evidence type="ECO:0000256" key="1">
    <source>
        <dbReference type="SAM" id="Coils"/>
    </source>
</evidence>
<sequence length="78" mass="9548">MFFFDSNDFITQYQMSKKLSELEDEKEHYMQRITQVQKDREELLSNSALLEKYAREKYQMKKPAEDLFIIMKKEDKAK</sequence>
<keyword evidence="1" id="KW-0175">Coiled coil</keyword>
<accession>A0A512ART1</accession>
<dbReference type="InterPro" id="IPR007060">
    <property type="entry name" value="FtsL/DivIC"/>
</dbReference>
<organism evidence="2 3">
    <name type="scientific">Adhaeribacter aerolatus</name>
    <dbReference type="NCBI Taxonomy" id="670289"/>
    <lineage>
        <taxon>Bacteria</taxon>
        <taxon>Pseudomonadati</taxon>
        <taxon>Bacteroidota</taxon>
        <taxon>Cytophagia</taxon>
        <taxon>Cytophagales</taxon>
        <taxon>Hymenobacteraceae</taxon>
        <taxon>Adhaeribacter</taxon>
    </lineage>
</organism>
<name>A0A512ART1_9BACT</name>
<comment type="caution">
    <text evidence="2">The sequence shown here is derived from an EMBL/GenBank/DDBJ whole genome shotgun (WGS) entry which is preliminary data.</text>
</comment>
<keyword evidence="3" id="KW-1185">Reference proteome</keyword>
<evidence type="ECO:0008006" key="4">
    <source>
        <dbReference type="Google" id="ProtNLM"/>
    </source>
</evidence>
<protein>
    <recommendedName>
        <fullName evidence="4">Septum formation initiator</fullName>
    </recommendedName>
</protein>
<gene>
    <name evidence="2" type="ORF">AAE02nite_00730</name>
</gene>
<dbReference type="Proteomes" id="UP000321532">
    <property type="component" value="Unassembled WGS sequence"/>
</dbReference>
<evidence type="ECO:0000313" key="2">
    <source>
        <dbReference type="EMBL" id="GEO02409.1"/>
    </source>
</evidence>
<evidence type="ECO:0000313" key="3">
    <source>
        <dbReference type="Proteomes" id="UP000321532"/>
    </source>
</evidence>
<dbReference type="AlphaFoldDB" id="A0A512ART1"/>
<proteinExistence type="predicted"/>
<reference evidence="2 3" key="1">
    <citation type="submission" date="2019-07" db="EMBL/GenBank/DDBJ databases">
        <title>Whole genome shotgun sequence of Adhaeribacter aerolatus NBRC 106133.</title>
        <authorList>
            <person name="Hosoyama A."/>
            <person name="Uohara A."/>
            <person name="Ohji S."/>
            <person name="Ichikawa N."/>
        </authorList>
    </citation>
    <scope>NUCLEOTIDE SEQUENCE [LARGE SCALE GENOMIC DNA]</scope>
    <source>
        <strain evidence="2 3">NBRC 106133</strain>
    </source>
</reference>
<feature type="coiled-coil region" evidence="1">
    <location>
        <begin position="19"/>
        <end position="46"/>
    </location>
</feature>